<evidence type="ECO:0000256" key="4">
    <source>
        <dbReference type="ARBA" id="ARBA00022692"/>
    </source>
</evidence>
<evidence type="ECO:0000256" key="9">
    <source>
        <dbReference type="ARBA" id="ARBA00023004"/>
    </source>
</evidence>
<sequence length="125" mass="13525">MSSPKVYQAAEVLKHNKKDDLWMIINNKVYDVTKFVDEHPGGEEVLLDVAGTDATDAFEDIGHSDDARDMLKEMYIGTVDGVAPQGTTSTDKKSSTSDSGSGSQIPLFAVTALLLALIAWYSQSL</sequence>
<keyword evidence="8" id="KW-0249">Electron transport</keyword>
<dbReference type="EMBL" id="CAACVR010000037">
    <property type="protein sequence ID" value="VEU23237.1"/>
    <property type="molecule type" value="Genomic_DNA"/>
</dbReference>
<comment type="subcellular location">
    <subcellularLocation>
        <location evidence="1">Endoplasmic reticulum membrane</location>
        <topology evidence="1">Single-pass membrane protein</topology>
        <orientation evidence="1">Cytoplasmic side</orientation>
    </subcellularLocation>
    <subcellularLocation>
        <location evidence="11">Microsome membrane</location>
        <topology evidence="11">Single-pass membrane protein</topology>
        <orientation evidence="11">Cytoplasmic side</orientation>
    </subcellularLocation>
</comment>
<evidence type="ECO:0000256" key="5">
    <source>
        <dbReference type="ARBA" id="ARBA00022723"/>
    </source>
</evidence>
<feature type="region of interest" description="Disordered" evidence="14">
    <location>
        <begin position="81"/>
        <end position="103"/>
    </location>
</feature>
<keyword evidence="9 13" id="KW-0408">Iron</keyword>
<keyword evidence="10 13" id="KW-0472">Membrane</keyword>
<dbReference type="GO" id="GO:0046872">
    <property type="term" value="F:metal ion binding"/>
    <property type="evidence" value="ECO:0007669"/>
    <property type="project" value="UniProtKB-UniRule"/>
</dbReference>
<gene>
    <name evidence="16" type="ORF">BRENAR_LOCUS3968</name>
</gene>
<dbReference type="OrthoDB" id="260519at2759"/>
<keyword evidence="2" id="KW-0813">Transport</keyword>
<feature type="domain" description="Cytochrome b5 heme-binding" evidence="15">
    <location>
        <begin position="4"/>
        <end position="80"/>
    </location>
</feature>
<evidence type="ECO:0000313" key="16">
    <source>
        <dbReference type="EMBL" id="VEU23237.1"/>
    </source>
</evidence>
<evidence type="ECO:0000259" key="15">
    <source>
        <dbReference type="PROSITE" id="PS50255"/>
    </source>
</evidence>
<dbReference type="FunCoup" id="A0A448YQU0">
    <property type="interactions" value="756"/>
</dbReference>
<dbReference type="STRING" id="13370.A0A448YQU0"/>
<dbReference type="PANTHER" id="PTHR19359">
    <property type="entry name" value="CYTOCHROME B5"/>
    <property type="match status" value="1"/>
</dbReference>
<comment type="similarity">
    <text evidence="12 13">Belongs to the cytochrome b5 family.</text>
</comment>
<evidence type="ECO:0000256" key="1">
    <source>
        <dbReference type="ARBA" id="ARBA00004131"/>
    </source>
</evidence>
<keyword evidence="5 13" id="KW-0479">Metal-binding</keyword>
<dbReference type="Gene3D" id="3.10.120.10">
    <property type="entry name" value="Cytochrome b5-like heme/steroid binding domain"/>
    <property type="match status" value="1"/>
</dbReference>
<evidence type="ECO:0000256" key="7">
    <source>
        <dbReference type="ARBA" id="ARBA00022848"/>
    </source>
</evidence>
<evidence type="ECO:0000256" key="6">
    <source>
        <dbReference type="ARBA" id="ARBA00022824"/>
    </source>
</evidence>
<evidence type="ECO:0000256" key="13">
    <source>
        <dbReference type="RuleBase" id="RU362121"/>
    </source>
</evidence>
<dbReference type="InterPro" id="IPR018506">
    <property type="entry name" value="Cyt_B5_heme-BS"/>
</dbReference>
<keyword evidence="6" id="KW-0256">Endoplasmic reticulum</keyword>
<dbReference type="InterPro" id="IPR001199">
    <property type="entry name" value="Cyt_B5-like_heme/steroid-bd"/>
</dbReference>
<dbReference type="Proteomes" id="UP000290900">
    <property type="component" value="Unassembled WGS sequence"/>
</dbReference>
<evidence type="ECO:0000256" key="12">
    <source>
        <dbReference type="ARBA" id="ARBA00038168"/>
    </source>
</evidence>
<reference evidence="16 17" key="1">
    <citation type="submission" date="2018-12" db="EMBL/GenBank/DDBJ databases">
        <authorList>
            <person name="Tiukova I."/>
            <person name="Dainat J."/>
        </authorList>
    </citation>
    <scope>NUCLEOTIDE SEQUENCE [LARGE SCALE GENOMIC DNA]</scope>
</reference>
<dbReference type="InterPro" id="IPR036400">
    <property type="entry name" value="Cyt_B5-like_heme/steroid_sf"/>
</dbReference>
<dbReference type="PANTHER" id="PTHR19359:SF150">
    <property type="entry name" value="CYTOCHROME B5"/>
    <property type="match status" value="1"/>
</dbReference>
<dbReference type="InterPro" id="IPR050668">
    <property type="entry name" value="Cytochrome_b5"/>
</dbReference>
<proteinExistence type="inferred from homology"/>
<dbReference type="SMART" id="SM01117">
    <property type="entry name" value="Cyt-b5"/>
    <property type="match status" value="1"/>
</dbReference>
<keyword evidence="3 13" id="KW-0349">Heme</keyword>
<feature type="transmembrane region" description="Helical" evidence="13">
    <location>
        <begin position="105"/>
        <end position="122"/>
    </location>
</feature>
<dbReference type="PRINTS" id="PR00363">
    <property type="entry name" value="CYTOCHROMEB5"/>
</dbReference>
<dbReference type="SUPFAM" id="SSF55856">
    <property type="entry name" value="Cytochrome b5-like heme/steroid binding domain"/>
    <property type="match status" value="1"/>
</dbReference>
<dbReference type="PROSITE" id="PS50255">
    <property type="entry name" value="CYTOCHROME_B5_2"/>
    <property type="match status" value="1"/>
</dbReference>
<evidence type="ECO:0000313" key="17">
    <source>
        <dbReference type="Proteomes" id="UP000290900"/>
    </source>
</evidence>
<keyword evidence="17" id="KW-1185">Reference proteome</keyword>
<protein>
    <submittedName>
        <fullName evidence="16">DEKNAAC104350</fullName>
    </submittedName>
</protein>
<evidence type="ECO:0000256" key="11">
    <source>
        <dbReference type="ARBA" id="ARBA00037877"/>
    </source>
</evidence>
<evidence type="ECO:0000256" key="8">
    <source>
        <dbReference type="ARBA" id="ARBA00022982"/>
    </source>
</evidence>
<name>A0A448YQU0_BRENA</name>
<evidence type="ECO:0000256" key="2">
    <source>
        <dbReference type="ARBA" id="ARBA00022448"/>
    </source>
</evidence>
<keyword evidence="7" id="KW-0492">Microsome</keyword>
<keyword evidence="4 13" id="KW-0812">Transmembrane</keyword>
<dbReference type="AlphaFoldDB" id="A0A448YQU0"/>
<dbReference type="PROSITE" id="PS00191">
    <property type="entry name" value="CYTOCHROME_B5_1"/>
    <property type="match status" value="1"/>
</dbReference>
<organism evidence="16 17">
    <name type="scientific">Brettanomyces naardenensis</name>
    <name type="common">Yeast</name>
    <dbReference type="NCBI Taxonomy" id="13370"/>
    <lineage>
        <taxon>Eukaryota</taxon>
        <taxon>Fungi</taxon>
        <taxon>Dikarya</taxon>
        <taxon>Ascomycota</taxon>
        <taxon>Saccharomycotina</taxon>
        <taxon>Pichiomycetes</taxon>
        <taxon>Pichiales</taxon>
        <taxon>Pichiaceae</taxon>
        <taxon>Brettanomyces</taxon>
    </lineage>
</organism>
<dbReference type="FunFam" id="3.10.120.10:FF:000002">
    <property type="entry name" value="Cytochrome b5 type B"/>
    <property type="match status" value="1"/>
</dbReference>
<dbReference type="GO" id="GO:0005789">
    <property type="term" value="C:endoplasmic reticulum membrane"/>
    <property type="evidence" value="ECO:0007669"/>
    <property type="project" value="UniProtKB-SubCell"/>
</dbReference>
<accession>A0A448YQU0</accession>
<dbReference type="InParanoid" id="A0A448YQU0"/>
<dbReference type="Pfam" id="PF00173">
    <property type="entry name" value="Cyt-b5"/>
    <property type="match status" value="1"/>
</dbReference>
<evidence type="ECO:0000256" key="3">
    <source>
        <dbReference type="ARBA" id="ARBA00022617"/>
    </source>
</evidence>
<evidence type="ECO:0000256" key="14">
    <source>
        <dbReference type="SAM" id="MobiDB-lite"/>
    </source>
</evidence>
<keyword evidence="13" id="KW-1133">Transmembrane helix</keyword>
<dbReference type="GO" id="GO:0020037">
    <property type="term" value="F:heme binding"/>
    <property type="evidence" value="ECO:0007669"/>
    <property type="project" value="UniProtKB-UniRule"/>
</dbReference>
<evidence type="ECO:0000256" key="10">
    <source>
        <dbReference type="ARBA" id="ARBA00023136"/>
    </source>
</evidence>